<protein>
    <submittedName>
        <fullName evidence="1">Uncharacterized protein</fullName>
    </submittedName>
</protein>
<dbReference type="EMBL" id="JBDJAW010000019">
    <property type="protein sequence ID" value="MEN3537886.1"/>
    <property type="molecule type" value="Genomic_DNA"/>
</dbReference>
<dbReference type="RefSeq" id="WP_346227842.1">
    <property type="nucleotide sequence ID" value="NZ_JBDJAW010000019.1"/>
</dbReference>
<dbReference type="Proteomes" id="UP001447516">
    <property type="component" value="Unassembled WGS sequence"/>
</dbReference>
<reference evidence="1 2" key="1">
    <citation type="submission" date="2024-05" db="EMBL/GenBank/DDBJ databases">
        <title>Microbispora sp.ZYX-F-249.</title>
        <authorList>
            <person name="Xie H."/>
        </authorList>
    </citation>
    <scope>NUCLEOTIDE SEQUENCE [LARGE SCALE GENOMIC DNA]</scope>
    <source>
        <strain evidence="1 2">ZYX-F-249</strain>
    </source>
</reference>
<accession>A0ABV0AV76</accession>
<comment type="caution">
    <text evidence="1">The sequence shown here is derived from an EMBL/GenBank/DDBJ whole genome shotgun (WGS) entry which is preliminary data.</text>
</comment>
<organism evidence="1 2">
    <name type="scientific">Microbispora maris</name>
    <dbReference type="NCBI Taxonomy" id="3144104"/>
    <lineage>
        <taxon>Bacteria</taxon>
        <taxon>Bacillati</taxon>
        <taxon>Actinomycetota</taxon>
        <taxon>Actinomycetes</taxon>
        <taxon>Streptosporangiales</taxon>
        <taxon>Streptosporangiaceae</taxon>
        <taxon>Microbispora</taxon>
    </lineage>
</organism>
<gene>
    <name evidence="1" type="ORF">AAH991_22420</name>
</gene>
<sequence>MNVVEFRLDPPAGDWAFGNVEILVDGVPLRDLAKVVEAPFAASEGHPGIAGAYEGLSERLCWPSRHFLGEPELRWFDEGETVLLGCDCGEWGCWPLTARVEVTGTTVVWSGFRNGHRDGQWDLSALGPFVFERGQYEAALRATQRDDGAR</sequence>
<proteinExistence type="predicted"/>
<evidence type="ECO:0000313" key="2">
    <source>
        <dbReference type="Proteomes" id="UP001447516"/>
    </source>
</evidence>
<evidence type="ECO:0000313" key="1">
    <source>
        <dbReference type="EMBL" id="MEN3537886.1"/>
    </source>
</evidence>
<keyword evidence="2" id="KW-1185">Reference proteome</keyword>
<name>A0ABV0AV76_9ACTN</name>